<dbReference type="PANTHER" id="PTHR42881:SF2">
    <property type="entry name" value="PROLYL ENDOPEPTIDASE"/>
    <property type="match status" value="1"/>
</dbReference>
<feature type="domain" description="Peptidase S9 prolyl oligopeptidase catalytic" evidence="3">
    <location>
        <begin position="6"/>
        <end position="81"/>
    </location>
</feature>
<reference evidence="4" key="1">
    <citation type="submission" date="2021-06" db="EMBL/GenBank/DDBJ databases">
        <authorList>
            <person name="Hodson N. C."/>
            <person name="Mongue J. A."/>
            <person name="Jaron S. K."/>
        </authorList>
    </citation>
    <scope>NUCLEOTIDE SEQUENCE</scope>
</reference>
<feature type="non-terminal residue" evidence="4">
    <location>
        <position position="90"/>
    </location>
</feature>
<evidence type="ECO:0000313" key="4">
    <source>
        <dbReference type="EMBL" id="CAG7827571.1"/>
    </source>
</evidence>
<keyword evidence="5" id="KW-1185">Reference proteome</keyword>
<dbReference type="InterPro" id="IPR051167">
    <property type="entry name" value="Prolyl_oligopep/macrocyclase"/>
</dbReference>
<comment type="caution">
    <text evidence="4">The sequence shown here is derived from an EMBL/GenBank/DDBJ whole genome shotgun (WGS) entry which is preliminary data.</text>
</comment>
<dbReference type="Proteomes" id="UP000708208">
    <property type="component" value="Unassembled WGS sequence"/>
</dbReference>
<dbReference type="AlphaFoldDB" id="A0A8J2L7L2"/>
<evidence type="ECO:0000256" key="2">
    <source>
        <dbReference type="ARBA" id="ARBA00029698"/>
    </source>
</evidence>
<dbReference type="GO" id="GO:0005829">
    <property type="term" value="C:cytosol"/>
    <property type="evidence" value="ECO:0007669"/>
    <property type="project" value="TreeGrafter"/>
</dbReference>
<dbReference type="GO" id="GO:0008236">
    <property type="term" value="F:serine-type peptidase activity"/>
    <property type="evidence" value="ECO:0007669"/>
    <property type="project" value="InterPro"/>
</dbReference>
<evidence type="ECO:0000259" key="3">
    <source>
        <dbReference type="Pfam" id="PF00326"/>
    </source>
</evidence>
<dbReference type="OrthoDB" id="248387at2759"/>
<dbReference type="GO" id="GO:0006508">
    <property type="term" value="P:proteolysis"/>
    <property type="evidence" value="ECO:0007669"/>
    <property type="project" value="InterPro"/>
</dbReference>
<gene>
    <name evidence="4" type="ORF">AFUS01_LOCUS37552</name>
</gene>
<dbReference type="GO" id="GO:0070012">
    <property type="term" value="F:oligopeptidase activity"/>
    <property type="evidence" value="ECO:0007669"/>
    <property type="project" value="TreeGrafter"/>
</dbReference>
<dbReference type="Pfam" id="PF00326">
    <property type="entry name" value="Peptidase_S9"/>
    <property type="match status" value="1"/>
</dbReference>
<evidence type="ECO:0000256" key="1">
    <source>
        <dbReference type="ARBA" id="ARBA00016310"/>
    </source>
</evidence>
<dbReference type="InterPro" id="IPR001375">
    <property type="entry name" value="Peptidase_S9_cat"/>
</dbReference>
<dbReference type="EMBL" id="CAJVCH010544054">
    <property type="protein sequence ID" value="CAG7827571.1"/>
    <property type="molecule type" value="Genomic_DNA"/>
</dbReference>
<proteinExistence type="predicted"/>
<accession>A0A8J2L7L2</accession>
<sequence>EGESVQYPATLLLTADHDDRVVPSHSFKFISELQHQIGKCSKQTNPLMLRVQTNVGHGSGKSLSKVIDEYTDIISFLFQSMDVSFKVRLH</sequence>
<protein>
    <recommendedName>
        <fullName evidence="1">Prolyl endopeptidase</fullName>
    </recommendedName>
    <alternativeName>
        <fullName evidence="2">Post-proline cleaving enzyme</fullName>
    </alternativeName>
</protein>
<name>A0A8J2L7L2_9HEXA</name>
<organism evidence="4 5">
    <name type="scientific">Allacma fusca</name>
    <dbReference type="NCBI Taxonomy" id="39272"/>
    <lineage>
        <taxon>Eukaryota</taxon>
        <taxon>Metazoa</taxon>
        <taxon>Ecdysozoa</taxon>
        <taxon>Arthropoda</taxon>
        <taxon>Hexapoda</taxon>
        <taxon>Collembola</taxon>
        <taxon>Symphypleona</taxon>
        <taxon>Sminthuridae</taxon>
        <taxon>Allacma</taxon>
    </lineage>
</organism>
<dbReference type="PANTHER" id="PTHR42881">
    <property type="entry name" value="PROLYL ENDOPEPTIDASE"/>
    <property type="match status" value="1"/>
</dbReference>
<evidence type="ECO:0000313" key="5">
    <source>
        <dbReference type="Proteomes" id="UP000708208"/>
    </source>
</evidence>